<name>A0A1R3I0E7_9ROSI</name>
<organism evidence="1 2">
    <name type="scientific">Corchorus olitorius</name>
    <dbReference type="NCBI Taxonomy" id="93759"/>
    <lineage>
        <taxon>Eukaryota</taxon>
        <taxon>Viridiplantae</taxon>
        <taxon>Streptophyta</taxon>
        <taxon>Embryophyta</taxon>
        <taxon>Tracheophyta</taxon>
        <taxon>Spermatophyta</taxon>
        <taxon>Magnoliopsida</taxon>
        <taxon>eudicotyledons</taxon>
        <taxon>Gunneridae</taxon>
        <taxon>Pentapetalae</taxon>
        <taxon>rosids</taxon>
        <taxon>malvids</taxon>
        <taxon>Malvales</taxon>
        <taxon>Malvaceae</taxon>
        <taxon>Grewioideae</taxon>
        <taxon>Apeibeae</taxon>
        <taxon>Corchorus</taxon>
    </lineage>
</organism>
<evidence type="ECO:0000313" key="2">
    <source>
        <dbReference type="Proteomes" id="UP000187203"/>
    </source>
</evidence>
<reference evidence="2" key="1">
    <citation type="submission" date="2013-09" db="EMBL/GenBank/DDBJ databases">
        <title>Corchorus olitorius genome sequencing.</title>
        <authorList>
            <person name="Alam M."/>
            <person name="Haque M.S."/>
            <person name="Islam M.S."/>
            <person name="Emdad E.M."/>
            <person name="Islam M.M."/>
            <person name="Ahmed B."/>
            <person name="Halim A."/>
            <person name="Hossen Q.M.M."/>
            <person name="Hossain M.Z."/>
            <person name="Ahmed R."/>
            <person name="Khan M.M."/>
            <person name="Islam R."/>
            <person name="Rashid M.M."/>
            <person name="Khan S.A."/>
            <person name="Rahman M.S."/>
            <person name="Alam M."/>
            <person name="Yahiya A.S."/>
            <person name="Khan M.S."/>
            <person name="Azam M.S."/>
            <person name="Haque T."/>
            <person name="Lashkar M.Z.H."/>
            <person name="Akhand A.I."/>
            <person name="Morshed G."/>
            <person name="Roy S."/>
            <person name="Uddin K.S."/>
            <person name="Rabeya T."/>
            <person name="Hossain A.S."/>
            <person name="Chowdhury A."/>
            <person name="Snigdha A.R."/>
            <person name="Mortoza M.S."/>
            <person name="Matin S.A."/>
            <person name="Hoque S.M.E."/>
            <person name="Islam M.K."/>
            <person name="Roy D.K."/>
            <person name="Haider R."/>
            <person name="Moosa M.M."/>
            <person name="Elias S.M."/>
            <person name="Hasan A.M."/>
            <person name="Jahan S."/>
            <person name="Shafiuddin M."/>
            <person name="Mahmood N."/>
            <person name="Shommy N.S."/>
        </authorList>
    </citation>
    <scope>NUCLEOTIDE SEQUENCE [LARGE SCALE GENOMIC DNA]</scope>
    <source>
        <strain evidence="2">cv. O-4</strain>
    </source>
</reference>
<keyword evidence="2" id="KW-1185">Reference proteome</keyword>
<dbReference type="AlphaFoldDB" id="A0A1R3I0E7"/>
<gene>
    <name evidence="1" type="ORF">COLO4_25681</name>
</gene>
<sequence length="38" mass="4191">MAIIRPSGIDMEISCSHRIPTKESPTSLELISFSKSVE</sequence>
<dbReference type="EMBL" id="AWUE01019115">
    <property type="protein sequence ID" value="OMO76064.1"/>
    <property type="molecule type" value="Genomic_DNA"/>
</dbReference>
<protein>
    <submittedName>
        <fullName evidence="1">Uncharacterized protein</fullName>
    </submittedName>
</protein>
<evidence type="ECO:0000313" key="1">
    <source>
        <dbReference type="EMBL" id="OMO76064.1"/>
    </source>
</evidence>
<proteinExistence type="predicted"/>
<accession>A0A1R3I0E7</accession>
<dbReference type="Proteomes" id="UP000187203">
    <property type="component" value="Unassembled WGS sequence"/>
</dbReference>
<comment type="caution">
    <text evidence="1">The sequence shown here is derived from an EMBL/GenBank/DDBJ whole genome shotgun (WGS) entry which is preliminary data.</text>
</comment>